<evidence type="ECO:0000313" key="10">
    <source>
        <dbReference type="EMBL" id="NHC33595.1"/>
    </source>
</evidence>
<protein>
    <recommendedName>
        <fullName evidence="2">histidine kinase</fullName>
        <ecNumber evidence="2">2.7.13.3</ecNumber>
    </recommendedName>
</protein>
<dbReference type="OrthoDB" id="417111at2"/>
<feature type="transmembrane region" description="Helical" evidence="8">
    <location>
        <begin position="12"/>
        <end position="31"/>
    </location>
</feature>
<keyword evidence="3" id="KW-0597">Phosphoprotein</keyword>
<sequence>MFSRSRRNIACWFALSMGSILVVFAGVVYYLEVEEQLRNFDRNLYKKTKAIATDAEYQFYQGRWQFDLEQLPMLGNNTLPITGDIAYARWYNSKGELVQFVGSPPAPKYLKLAPGFETIQTPTRSKLLKLSSSKTWLRQITLPVLKADLLIGYLQVATPMTSMRQSLEQTRLYLSLGVPLALSTIGLTGWYLAGLAMKPIRRAYEQLQRFTADASHELRAPLAAILSNAQVGLLAPAEDTTSPRQRLENIVDLSKSMSTLIGNLLFLARHEGALAAEALKSIDLVSLLKRLVSEYQAQAATQGLDFVVQLPEQPIKLVAEPDLLQQAVRNLLNNAFKYTPPEGRICLRIFSQSYRAIVQIEDNGIGIPAEDLPHIFERFYRVDTVRSRQTGGFGLGLAIAQQIVEAHKGKITVQSTLGQGATFKIELPLR</sequence>
<comment type="catalytic activity">
    <reaction evidence="1">
        <text>ATP + protein L-histidine = ADP + protein N-phospho-L-histidine.</text>
        <dbReference type="EC" id="2.7.13.3"/>
    </reaction>
</comment>
<dbReference type="Gene3D" id="3.30.565.10">
    <property type="entry name" value="Histidine kinase-like ATPase, C-terminal domain"/>
    <property type="match status" value="1"/>
</dbReference>
<evidence type="ECO:0000256" key="1">
    <source>
        <dbReference type="ARBA" id="ARBA00000085"/>
    </source>
</evidence>
<dbReference type="GO" id="GO:0000155">
    <property type="term" value="F:phosphorelay sensor kinase activity"/>
    <property type="evidence" value="ECO:0007669"/>
    <property type="project" value="InterPro"/>
</dbReference>
<dbReference type="EMBL" id="JTJC03000001">
    <property type="protein sequence ID" value="NHC33595.1"/>
    <property type="molecule type" value="Genomic_DNA"/>
</dbReference>
<evidence type="ECO:0000256" key="8">
    <source>
        <dbReference type="SAM" id="Phobius"/>
    </source>
</evidence>
<keyword evidence="8" id="KW-1133">Transmembrane helix</keyword>
<dbReference type="PANTHER" id="PTHR43711">
    <property type="entry name" value="TWO-COMPONENT HISTIDINE KINASE"/>
    <property type="match status" value="1"/>
</dbReference>
<evidence type="ECO:0000259" key="9">
    <source>
        <dbReference type="PROSITE" id="PS50109"/>
    </source>
</evidence>
<dbReference type="SMART" id="SM00387">
    <property type="entry name" value="HATPase_c"/>
    <property type="match status" value="1"/>
</dbReference>
<dbReference type="SUPFAM" id="SSF55874">
    <property type="entry name" value="ATPase domain of HSP90 chaperone/DNA topoisomerase II/histidine kinase"/>
    <property type="match status" value="1"/>
</dbReference>
<evidence type="ECO:0000256" key="7">
    <source>
        <dbReference type="ARBA" id="ARBA00055745"/>
    </source>
</evidence>
<dbReference type="SUPFAM" id="SSF47384">
    <property type="entry name" value="Homodimeric domain of signal transducing histidine kinase"/>
    <property type="match status" value="1"/>
</dbReference>
<dbReference type="AlphaFoldDB" id="A0A9X5E1C9"/>
<dbReference type="Gene3D" id="1.10.287.130">
    <property type="match status" value="1"/>
</dbReference>
<dbReference type="PANTHER" id="PTHR43711:SF1">
    <property type="entry name" value="HISTIDINE KINASE 1"/>
    <property type="match status" value="1"/>
</dbReference>
<dbReference type="InterPro" id="IPR036890">
    <property type="entry name" value="HATPase_C_sf"/>
</dbReference>
<dbReference type="InterPro" id="IPR050736">
    <property type="entry name" value="Sensor_HK_Regulatory"/>
</dbReference>
<evidence type="ECO:0000256" key="6">
    <source>
        <dbReference type="ARBA" id="ARBA00023012"/>
    </source>
</evidence>
<dbReference type="CDD" id="cd00082">
    <property type="entry name" value="HisKA"/>
    <property type="match status" value="1"/>
</dbReference>
<reference evidence="10 11" key="1">
    <citation type="journal article" date="2015" name="Genome Announc.">
        <title>Draft Genome Sequence of the Terrestrial Cyanobacterium Scytonema millei VB511283, Isolated from Eastern India.</title>
        <authorList>
            <person name="Sen D."/>
            <person name="Chandrababunaidu M.M."/>
            <person name="Singh D."/>
            <person name="Sanghi N."/>
            <person name="Ghorai A."/>
            <person name="Mishra G.P."/>
            <person name="Madduluri M."/>
            <person name="Adhikary S.P."/>
            <person name="Tripathy S."/>
        </authorList>
    </citation>
    <scope>NUCLEOTIDE SEQUENCE [LARGE SCALE GENOMIC DNA]</scope>
    <source>
        <strain evidence="10 11">VB511283</strain>
    </source>
</reference>
<organism evidence="10 11">
    <name type="scientific">Scytonema millei VB511283</name>
    <dbReference type="NCBI Taxonomy" id="1245923"/>
    <lineage>
        <taxon>Bacteria</taxon>
        <taxon>Bacillati</taxon>
        <taxon>Cyanobacteriota</taxon>
        <taxon>Cyanophyceae</taxon>
        <taxon>Nostocales</taxon>
        <taxon>Scytonemataceae</taxon>
        <taxon>Scytonema</taxon>
    </lineage>
</organism>
<dbReference type="FunFam" id="3.30.565.10:FF:000006">
    <property type="entry name" value="Sensor histidine kinase WalK"/>
    <property type="match status" value="1"/>
</dbReference>
<dbReference type="SMART" id="SM00388">
    <property type="entry name" value="HisKA"/>
    <property type="match status" value="1"/>
</dbReference>
<dbReference type="InterPro" id="IPR036097">
    <property type="entry name" value="HisK_dim/P_sf"/>
</dbReference>
<keyword evidence="8" id="KW-0472">Membrane</keyword>
<dbReference type="EC" id="2.7.13.3" evidence="2"/>
<keyword evidence="6" id="KW-0902">Two-component regulatory system</keyword>
<keyword evidence="8" id="KW-0812">Transmembrane</keyword>
<proteinExistence type="predicted"/>
<dbReference type="PRINTS" id="PR00344">
    <property type="entry name" value="BCTRLSENSOR"/>
</dbReference>
<feature type="domain" description="Histidine kinase" evidence="9">
    <location>
        <begin position="213"/>
        <end position="430"/>
    </location>
</feature>
<comment type="function">
    <text evidence="7">Photoreceptor which exists in two forms that are reversibly interconvertible by light: the R form that absorbs maximally in the red region of the spectrum and the FR form that absorbs maximally in the far-red region.</text>
</comment>
<dbReference type="Proteomes" id="UP000031532">
    <property type="component" value="Unassembled WGS sequence"/>
</dbReference>
<evidence type="ECO:0000313" key="11">
    <source>
        <dbReference type="Proteomes" id="UP000031532"/>
    </source>
</evidence>
<dbReference type="InterPro" id="IPR003661">
    <property type="entry name" value="HisK_dim/P_dom"/>
</dbReference>
<dbReference type="CDD" id="cd00075">
    <property type="entry name" value="HATPase"/>
    <property type="match status" value="1"/>
</dbReference>
<keyword evidence="4" id="KW-0808">Transferase</keyword>
<dbReference type="Pfam" id="PF00512">
    <property type="entry name" value="HisKA"/>
    <property type="match status" value="1"/>
</dbReference>
<dbReference type="InterPro" id="IPR005467">
    <property type="entry name" value="His_kinase_dom"/>
</dbReference>
<dbReference type="RefSeq" id="WP_039715136.1">
    <property type="nucleotide sequence ID" value="NZ_JTJC03000001.1"/>
</dbReference>
<evidence type="ECO:0000256" key="5">
    <source>
        <dbReference type="ARBA" id="ARBA00022777"/>
    </source>
</evidence>
<comment type="caution">
    <text evidence="10">The sequence shown here is derived from an EMBL/GenBank/DDBJ whole genome shotgun (WGS) entry which is preliminary data.</text>
</comment>
<keyword evidence="5 10" id="KW-0418">Kinase</keyword>
<evidence type="ECO:0000256" key="3">
    <source>
        <dbReference type="ARBA" id="ARBA00022553"/>
    </source>
</evidence>
<evidence type="ECO:0000256" key="4">
    <source>
        <dbReference type="ARBA" id="ARBA00022679"/>
    </source>
</evidence>
<dbReference type="InterPro" id="IPR003594">
    <property type="entry name" value="HATPase_dom"/>
</dbReference>
<dbReference type="Pfam" id="PF02518">
    <property type="entry name" value="HATPase_c"/>
    <property type="match status" value="1"/>
</dbReference>
<gene>
    <name evidence="10" type="ORF">QH73_0002770</name>
</gene>
<dbReference type="PROSITE" id="PS50109">
    <property type="entry name" value="HIS_KIN"/>
    <property type="match status" value="1"/>
</dbReference>
<name>A0A9X5E1C9_9CYAN</name>
<evidence type="ECO:0000256" key="2">
    <source>
        <dbReference type="ARBA" id="ARBA00012438"/>
    </source>
</evidence>
<accession>A0A9X5E1C9</accession>
<feature type="transmembrane region" description="Helical" evidence="8">
    <location>
        <begin position="172"/>
        <end position="193"/>
    </location>
</feature>
<dbReference type="InterPro" id="IPR004358">
    <property type="entry name" value="Sig_transdc_His_kin-like_C"/>
</dbReference>
<keyword evidence="11" id="KW-1185">Reference proteome</keyword>